<dbReference type="InterPro" id="IPR012999">
    <property type="entry name" value="Pyr_OxRdtase_I_AS"/>
</dbReference>
<comment type="cofactor">
    <cofactor evidence="11">
        <name>FAD</name>
        <dbReference type="ChEBI" id="CHEBI:57692"/>
    </cofactor>
    <text evidence="11">Binds 1 FAD per subunit.</text>
</comment>
<dbReference type="Pfam" id="PF07992">
    <property type="entry name" value="Pyr_redox_2"/>
    <property type="match status" value="1"/>
</dbReference>
<dbReference type="Gene3D" id="3.30.390.30">
    <property type="match status" value="1"/>
</dbReference>
<evidence type="ECO:0000256" key="10">
    <source>
        <dbReference type="ARBA" id="ARBA00049187"/>
    </source>
</evidence>
<evidence type="ECO:0000259" key="12">
    <source>
        <dbReference type="Pfam" id="PF02852"/>
    </source>
</evidence>
<dbReference type="InterPro" id="IPR004099">
    <property type="entry name" value="Pyr_nucl-diS_OxRdtase_dimer"/>
</dbReference>
<dbReference type="PANTHER" id="PTHR22912">
    <property type="entry name" value="DISULFIDE OXIDOREDUCTASE"/>
    <property type="match status" value="1"/>
</dbReference>
<evidence type="ECO:0000256" key="3">
    <source>
        <dbReference type="ARBA" id="ARBA00016961"/>
    </source>
</evidence>
<proteinExistence type="inferred from homology"/>
<dbReference type="InterPro" id="IPR050151">
    <property type="entry name" value="Class-I_Pyr_Nuc-Dis_Oxidored"/>
</dbReference>
<dbReference type="SUPFAM" id="SSF51905">
    <property type="entry name" value="FAD/NAD(P)-binding domain"/>
    <property type="match status" value="1"/>
</dbReference>
<dbReference type="InterPro" id="IPR006258">
    <property type="entry name" value="Lipoamide_DH"/>
</dbReference>
<name>A0ABM7W793_9BACT</name>
<dbReference type="PRINTS" id="PR00368">
    <property type="entry name" value="FADPNR"/>
</dbReference>
<evidence type="ECO:0000256" key="1">
    <source>
        <dbReference type="ARBA" id="ARBA00007532"/>
    </source>
</evidence>
<dbReference type="NCBIfam" id="TIGR01350">
    <property type="entry name" value="lipoamide_DH"/>
    <property type="match status" value="1"/>
</dbReference>
<keyword evidence="9 11" id="KW-0676">Redox-active center</keyword>
<dbReference type="InterPro" id="IPR023753">
    <property type="entry name" value="FAD/NAD-binding_dom"/>
</dbReference>
<dbReference type="SUPFAM" id="SSF55424">
    <property type="entry name" value="FAD/NAD-linked reductases, dimerisation (C-terminal) domain"/>
    <property type="match status" value="1"/>
</dbReference>
<dbReference type="EC" id="1.8.1.4" evidence="2 11"/>
<comment type="miscellaneous">
    <text evidence="11">The active site is a redox-active disulfide bond.</text>
</comment>
<comment type="similarity">
    <text evidence="1 11">Belongs to the class-I pyridine nucleotide-disulfide oxidoreductase family.</text>
</comment>
<feature type="domain" description="FAD/NAD(P)-binding" evidence="13">
    <location>
        <begin position="8"/>
        <end position="327"/>
    </location>
</feature>
<dbReference type="RefSeq" id="WP_284153862.1">
    <property type="nucleotide sequence ID" value="NZ_AP025516.1"/>
</dbReference>
<dbReference type="EMBL" id="AP025516">
    <property type="protein sequence ID" value="BDD86791.1"/>
    <property type="molecule type" value="Genomic_DNA"/>
</dbReference>
<keyword evidence="8" id="KW-1015">Disulfide bond</keyword>
<evidence type="ECO:0000256" key="9">
    <source>
        <dbReference type="ARBA" id="ARBA00023284"/>
    </source>
</evidence>
<evidence type="ECO:0000256" key="2">
    <source>
        <dbReference type="ARBA" id="ARBA00012608"/>
    </source>
</evidence>
<protein>
    <recommendedName>
        <fullName evidence="3 11">Dihydrolipoyl dehydrogenase</fullName>
        <ecNumber evidence="2 11">1.8.1.4</ecNumber>
    </recommendedName>
</protein>
<dbReference type="InterPro" id="IPR036188">
    <property type="entry name" value="FAD/NAD-bd_sf"/>
</dbReference>
<evidence type="ECO:0000256" key="8">
    <source>
        <dbReference type="ARBA" id="ARBA00023157"/>
    </source>
</evidence>
<accession>A0ABM7W793</accession>
<keyword evidence="4 11" id="KW-0285">Flavoprotein</keyword>
<gene>
    <name evidence="14" type="primary">lpdA</name>
    <name evidence="14" type="ORF">DPPLL_11560</name>
</gene>
<dbReference type="PROSITE" id="PS00076">
    <property type="entry name" value="PYRIDINE_REDOX_1"/>
    <property type="match status" value="1"/>
</dbReference>
<evidence type="ECO:0000259" key="13">
    <source>
        <dbReference type="Pfam" id="PF07992"/>
    </source>
</evidence>
<dbReference type="PIRSF" id="PIRSF000350">
    <property type="entry name" value="Mercury_reductase_MerA"/>
    <property type="match status" value="1"/>
</dbReference>
<evidence type="ECO:0000313" key="15">
    <source>
        <dbReference type="Proteomes" id="UP000830055"/>
    </source>
</evidence>
<keyword evidence="15" id="KW-1185">Reference proteome</keyword>
<evidence type="ECO:0000256" key="7">
    <source>
        <dbReference type="ARBA" id="ARBA00023027"/>
    </source>
</evidence>
<evidence type="ECO:0000313" key="14">
    <source>
        <dbReference type="EMBL" id="BDD86791.1"/>
    </source>
</evidence>
<keyword evidence="7 11" id="KW-0520">NAD</keyword>
<evidence type="ECO:0000256" key="4">
    <source>
        <dbReference type="ARBA" id="ARBA00022630"/>
    </source>
</evidence>
<dbReference type="Gene3D" id="3.50.50.60">
    <property type="entry name" value="FAD/NAD(P)-binding domain"/>
    <property type="match status" value="2"/>
</dbReference>
<dbReference type="InterPro" id="IPR016156">
    <property type="entry name" value="FAD/NAD-linked_Rdtase_dimer_sf"/>
</dbReference>
<dbReference type="Proteomes" id="UP000830055">
    <property type="component" value="Chromosome"/>
</dbReference>
<dbReference type="InterPro" id="IPR001100">
    <property type="entry name" value="Pyr_nuc-diS_OxRdtase"/>
</dbReference>
<keyword evidence="5 11" id="KW-0274">FAD</keyword>
<keyword evidence="6 11" id="KW-0560">Oxidoreductase</keyword>
<dbReference type="Pfam" id="PF02852">
    <property type="entry name" value="Pyr_redox_dim"/>
    <property type="match status" value="1"/>
</dbReference>
<dbReference type="PRINTS" id="PR00411">
    <property type="entry name" value="PNDRDTASEI"/>
</dbReference>
<evidence type="ECO:0000256" key="5">
    <source>
        <dbReference type="ARBA" id="ARBA00022827"/>
    </source>
</evidence>
<reference evidence="14 15" key="1">
    <citation type="submission" date="2022-01" db="EMBL/GenBank/DDBJ databases">
        <title>Desulfofustis limnae sp. nov., a novel mesophilic sulfate-reducing bacterium isolated from marsh soil.</title>
        <authorList>
            <person name="Watanabe M."/>
            <person name="Takahashi A."/>
            <person name="Kojima H."/>
            <person name="Fukui M."/>
        </authorList>
    </citation>
    <scope>NUCLEOTIDE SEQUENCE [LARGE SCALE GENOMIC DNA]</scope>
    <source>
        <strain evidence="14 15">PPLL</strain>
    </source>
</reference>
<evidence type="ECO:0000256" key="11">
    <source>
        <dbReference type="RuleBase" id="RU003692"/>
    </source>
</evidence>
<comment type="catalytic activity">
    <reaction evidence="10 11">
        <text>N(6)-[(R)-dihydrolipoyl]-L-lysyl-[protein] + NAD(+) = N(6)-[(R)-lipoyl]-L-lysyl-[protein] + NADH + H(+)</text>
        <dbReference type="Rhea" id="RHEA:15045"/>
        <dbReference type="Rhea" id="RHEA-COMP:10474"/>
        <dbReference type="Rhea" id="RHEA-COMP:10475"/>
        <dbReference type="ChEBI" id="CHEBI:15378"/>
        <dbReference type="ChEBI" id="CHEBI:57540"/>
        <dbReference type="ChEBI" id="CHEBI:57945"/>
        <dbReference type="ChEBI" id="CHEBI:83099"/>
        <dbReference type="ChEBI" id="CHEBI:83100"/>
        <dbReference type="EC" id="1.8.1.4"/>
    </reaction>
</comment>
<dbReference type="PANTHER" id="PTHR22912:SF160">
    <property type="entry name" value="DIHYDROLIPOYL DEHYDROGENASE"/>
    <property type="match status" value="1"/>
</dbReference>
<organism evidence="14 15">
    <name type="scientific">Desulfofustis limnaeus</name>
    <dbReference type="NCBI Taxonomy" id="2740163"/>
    <lineage>
        <taxon>Bacteria</taxon>
        <taxon>Pseudomonadati</taxon>
        <taxon>Thermodesulfobacteriota</taxon>
        <taxon>Desulfobulbia</taxon>
        <taxon>Desulfobulbales</taxon>
        <taxon>Desulfocapsaceae</taxon>
        <taxon>Desulfofustis</taxon>
    </lineage>
</organism>
<sequence>MTETISVDLAVLGGGPGGYTAAFRAADLGLTVCLVDREERLGGVCLNVGCIPSKTLLHAAAVIEEAQEIKDFGVSFGAPQIDLAALRDKKERVITQLTGGLDGLCKTRKITRLQGTGRFSEGGTLLVEQQGKTTTVRFAHAVIATGSHPFHLPFAPDDPRIWDSTAALALELVPERLLIIGGGIIGLEMAQVYHALGAEITIVEMLDQLIPPADKDLVQPLFLKLKKRYRIFTETTVTGMEAADEGIRVSYTTGDGTNQQELFAAVLVAVGRRPNSRDLGLEKIGVDIDKKGFITVNQRQQTSVATIYAIGDVVGEPMLAHKATHQAKVAAEAISGRPAAFTPLTIPSVAYTNPEIAWMGCTEKQAKEQGIDYEKGKFSWGASGRALSAGAAIGASKALFDRTSGRIIGAGICGANAGELIHEAVLALEMGADAEDISKTVHAHPTLAETFAFAAEMVDGSITDAMPPKKKR</sequence>
<feature type="domain" description="Pyridine nucleotide-disulphide oxidoreductase dimerisation" evidence="12">
    <location>
        <begin position="346"/>
        <end position="452"/>
    </location>
</feature>
<evidence type="ECO:0000256" key="6">
    <source>
        <dbReference type="ARBA" id="ARBA00023002"/>
    </source>
</evidence>